<dbReference type="GO" id="GO:0016020">
    <property type="term" value="C:membrane"/>
    <property type="evidence" value="ECO:0007669"/>
    <property type="project" value="UniProtKB-SubCell"/>
</dbReference>
<dbReference type="NCBIfam" id="TIGR00797">
    <property type="entry name" value="matE"/>
    <property type="match status" value="1"/>
</dbReference>
<dbReference type="RefSeq" id="XP_031390811.1">
    <property type="nucleotide sequence ID" value="XM_031534951.1"/>
</dbReference>
<dbReference type="EMBL" id="MTKT01002440">
    <property type="protein sequence ID" value="OWM79554.1"/>
    <property type="molecule type" value="Genomic_DNA"/>
</dbReference>
<evidence type="ECO:0000256" key="3">
    <source>
        <dbReference type="ARBA" id="ARBA00022448"/>
    </source>
</evidence>
<dbReference type="GO" id="GO:0015297">
    <property type="term" value="F:antiporter activity"/>
    <property type="evidence" value="ECO:0007669"/>
    <property type="project" value="InterPro"/>
</dbReference>
<reference evidence="10" key="3">
    <citation type="journal article" date="2020" name="Plant Biotechnol. J.">
        <title>The pomegranate (Punica granatum L.) draft genome dissects genetic divergence between soft- and hard-seeded cultivars.</title>
        <authorList>
            <person name="Luo X."/>
            <person name="Li H."/>
            <person name="Wu Z."/>
            <person name="Yao W."/>
            <person name="Zhao P."/>
            <person name="Cao D."/>
            <person name="Yu H."/>
            <person name="Li K."/>
            <person name="Poudel K."/>
            <person name="Zhao D."/>
            <person name="Zhang F."/>
            <person name="Xia X."/>
            <person name="Chen L."/>
            <person name="Wang Q."/>
            <person name="Jing D."/>
            <person name="Cao S."/>
        </authorList>
    </citation>
    <scope>NUCLEOTIDE SEQUENCE [LARGE SCALE GENOMIC DNA]</scope>
</reference>
<feature type="transmembrane region" description="Helical" evidence="7">
    <location>
        <begin position="178"/>
        <end position="200"/>
    </location>
</feature>
<dbReference type="Proteomes" id="UP000197138">
    <property type="component" value="Unassembled WGS sequence"/>
</dbReference>
<proteinExistence type="inferred from homology"/>
<organism evidence="8 9">
    <name type="scientific">Punica granatum</name>
    <name type="common">Pomegranate</name>
    <dbReference type="NCBI Taxonomy" id="22663"/>
    <lineage>
        <taxon>Eukaryota</taxon>
        <taxon>Viridiplantae</taxon>
        <taxon>Streptophyta</taxon>
        <taxon>Embryophyta</taxon>
        <taxon>Tracheophyta</taxon>
        <taxon>Spermatophyta</taxon>
        <taxon>Magnoliopsida</taxon>
        <taxon>eudicotyledons</taxon>
        <taxon>Gunneridae</taxon>
        <taxon>Pentapetalae</taxon>
        <taxon>rosids</taxon>
        <taxon>malvids</taxon>
        <taxon>Myrtales</taxon>
        <taxon>Lythraceae</taxon>
        <taxon>Punica</taxon>
    </lineage>
</organism>
<feature type="transmembrane region" description="Helical" evidence="7">
    <location>
        <begin position="401"/>
        <end position="425"/>
    </location>
</feature>
<name>A0A218X3R0_PUNGR</name>
<comment type="subcellular location">
    <subcellularLocation>
        <location evidence="1">Membrane</location>
        <topology evidence="1">Multi-pass membrane protein</topology>
    </subcellularLocation>
</comment>
<dbReference type="GO" id="GO:1990961">
    <property type="term" value="P:xenobiotic detoxification by transmembrane export across the plasma membrane"/>
    <property type="evidence" value="ECO:0007669"/>
    <property type="project" value="InterPro"/>
</dbReference>
<comment type="similarity">
    <text evidence="2 7">Belongs to the multi antimicrobial extrusion (MATE) (TC 2.A.66.1) family.</text>
</comment>
<keyword evidence="10" id="KW-1185">Reference proteome</keyword>
<evidence type="ECO:0000313" key="11">
    <source>
        <dbReference type="RefSeq" id="XP_031390811.1"/>
    </source>
</evidence>
<feature type="transmembrane region" description="Helical" evidence="7">
    <location>
        <begin position="431"/>
        <end position="452"/>
    </location>
</feature>
<keyword evidence="4 7" id="KW-0812">Transmembrane</keyword>
<evidence type="ECO:0000256" key="2">
    <source>
        <dbReference type="ARBA" id="ARBA00010199"/>
    </source>
</evidence>
<dbReference type="InterPro" id="IPR002528">
    <property type="entry name" value="MATE_fam"/>
</dbReference>
<keyword evidence="5 7" id="KW-1133">Transmembrane helix</keyword>
<protein>
    <recommendedName>
        <fullName evidence="7">Protein DETOXIFICATION</fullName>
    </recommendedName>
    <alternativeName>
        <fullName evidence="7">Multidrug and toxic compound extrusion protein</fullName>
    </alternativeName>
</protein>
<accession>A0A218X3R0</accession>
<reference evidence="11" key="4">
    <citation type="submission" date="2025-04" db="UniProtKB">
        <authorList>
            <consortium name="RefSeq"/>
        </authorList>
    </citation>
    <scope>IDENTIFICATION</scope>
    <source>
        <tissue evidence="11">Leaf</tissue>
    </source>
</reference>
<feature type="transmembrane region" description="Helical" evidence="7">
    <location>
        <begin position="212"/>
        <end position="233"/>
    </location>
</feature>
<feature type="transmembrane region" description="Helical" evidence="7">
    <location>
        <begin position="114"/>
        <end position="135"/>
    </location>
</feature>
<dbReference type="GeneID" id="116203277"/>
<feature type="transmembrane region" description="Helical" evidence="7">
    <location>
        <begin position="372"/>
        <end position="394"/>
    </location>
</feature>
<evidence type="ECO:0000256" key="5">
    <source>
        <dbReference type="ARBA" id="ARBA00022989"/>
    </source>
</evidence>
<dbReference type="AlphaFoldDB" id="A0A218X3R0"/>
<keyword evidence="6 7" id="KW-0472">Membrane</keyword>
<dbReference type="OrthoDB" id="2126698at2759"/>
<evidence type="ECO:0000256" key="7">
    <source>
        <dbReference type="RuleBase" id="RU004914"/>
    </source>
</evidence>
<reference evidence="9" key="1">
    <citation type="journal article" date="2017" name="Plant J.">
        <title>The pomegranate (Punica granatum L.) genome and the genomics of punicalagin biosynthesis.</title>
        <authorList>
            <person name="Qin G."/>
            <person name="Xu C."/>
            <person name="Ming R."/>
            <person name="Tang H."/>
            <person name="Guyot R."/>
            <person name="Kramer E.M."/>
            <person name="Hu Y."/>
            <person name="Yi X."/>
            <person name="Qi Y."/>
            <person name="Xu X."/>
            <person name="Gao Z."/>
            <person name="Pan H."/>
            <person name="Jian J."/>
            <person name="Tian Y."/>
            <person name="Yue Z."/>
            <person name="Xu Y."/>
        </authorList>
    </citation>
    <scope>NUCLEOTIDE SEQUENCE [LARGE SCALE GENOMIC DNA]</scope>
    <source>
        <strain evidence="9">cv. Dabenzi</strain>
    </source>
</reference>
<dbReference type="InterPro" id="IPR045069">
    <property type="entry name" value="MATE_euk"/>
</dbReference>
<keyword evidence="3" id="KW-0813">Transport</keyword>
<evidence type="ECO:0000256" key="6">
    <source>
        <dbReference type="ARBA" id="ARBA00023136"/>
    </source>
</evidence>
<feature type="transmembrane region" description="Helical" evidence="7">
    <location>
        <begin position="254"/>
        <end position="276"/>
    </location>
</feature>
<evidence type="ECO:0000313" key="10">
    <source>
        <dbReference type="Proteomes" id="UP000515151"/>
    </source>
</evidence>
<dbReference type="Pfam" id="PF01554">
    <property type="entry name" value="MatE"/>
    <property type="match status" value="2"/>
</dbReference>
<sequence>MDAPLLDSDGDYQPVRSLGEVAALFWAETIKMWKIAAPIAFTIICQYGTNSFTNIFVGHIGDVELSAVAISISVIGTFSFGFMLGMGSALETLCGQAFGAGQVYMLGLYMQRSWIILLVTSVALLPIYIFATPILNLFGQDPEISELAGKFTLQIIPQLFSLALNFPTQKFLQAQSKVSALAWIGLVGLLVHIGLLWAFIYQLQLGMSGAAVAYNITSWGIALAQVGYVMAYCKEGWGGFSSAAFRDIWPFVRLSLASAVMLCLEIWYMMSIIILTGHLDNAVIAVGSLSICMNFNGWEAMLFIGINAAISVRVSNELGLGRPRAAKYSVYVTVFQSLLIGVLCMVAILITKDNFTIIFSNSKELREAASCLAYLLGATMVLNSIQPVISGVAVGGGWQALVAYINLASYYIFGLPLGFFLGYYAKLGVEGLWGGMICGTTLQTLLLLLVLYKTNWNKEVEQTTERVRRWGGKDTVEKLENSI</sequence>
<evidence type="ECO:0000256" key="4">
    <source>
        <dbReference type="ARBA" id="ARBA00022692"/>
    </source>
</evidence>
<evidence type="ECO:0000313" key="8">
    <source>
        <dbReference type="EMBL" id="OWM79554.1"/>
    </source>
</evidence>
<evidence type="ECO:0000313" key="9">
    <source>
        <dbReference type="Proteomes" id="UP000197138"/>
    </source>
</evidence>
<feature type="transmembrane region" description="Helical" evidence="7">
    <location>
        <begin position="67"/>
        <end position="93"/>
    </location>
</feature>
<gene>
    <name evidence="11" type="primary">LOC116203277</name>
    <name evidence="8" type="ORF">CDL15_Pgr022966</name>
</gene>
<reference evidence="8" key="2">
    <citation type="submission" date="2017-06" db="EMBL/GenBank/DDBJ databases">
        <title>The pomegranate genome and the genomics of punicalagin biosynthesis.</title>
        <authorList>
            <person name="Xu C."/>
        </authorList>
    </citation>
    <scope>NUCLEOTIDE SEQUENCE [LARGE SCALE GENOMIC DNA]</scope>
    <source>
        <tissue evidence="8">Fresh leaf</tissue>
    </source>
</reference>
<dbReference type="CDD" id="cd13132">
    <property type="entry name" value="MATE_eukaryotic"/>
    <property type="match status" value="1"/>
</dbReference>
<feature type="transmembrane region" description="Helical" evidence="7">
    <location>
        <begin position="282"/>
        <end position="310"/>
    </location>
</feature>
<dbReference type="GO" id="GO:0042910">
    <property type="term" value="F:xenobiotic transmembrane transporter activity"/>
    <property type="evidence" value="ECO:0007669"/>
    <property type="project" value="InterPro"/>
</dbReference>
<feature type="transmembrane region" description="Helical" evidence="7">
    <location>
        <begin position="330"/>
        <end position="352"/>
    </location>
</feature>
<dbReference type="Proteomes" id="UP000515151">
    <property type="component" value="Chromosome 4"/>
</dbReference>
<dbReference type="PANTHER" id="PTHR11206">
    <property type="entry name" value="MULTIDRUG RESISTANCE PROTEIN"/>
    <property type="match status" value="1"/>
</dbReference>
<evidence type="ECO:0000256" key="1">
    <source>
        <dbReference type="ARBA" id="ARBA00004141"/>
    </source>
</evidence>